<proteinExistence type="inferred from homology"/>
<dbReference type="GO" id="GO:0000139">
    <property type="term" value="C:Golgi membrane"/>
    <property type="evidence" value="ECO:0007669"/>
    <property type="project" value="UniProtKB-SubCell"/>
</dbReference>
<keyword evidence="10" id="KW-0472">Membrane</keyword>
<dbReference type="Gene3D" id="3.40.50.11660">
    <property type="entry name" value="Glycosyl transferase family 10, C-terminal domain"/>
    <property type="match status" value="1"/>
</dbReference>
<dbReference type="GO" id="GO:0008417">
    <property type="term" value="F:fucosyltransferase activity"/>
    <property type="evidence" value="ECO:0007669"/>
    <property type="project" value="InterPro"/>
</dbReference>
<dbReference type="GO" id="GO:0032580">
    <property type="term" value="C:Golgi cisterna membrane"/>
    <property type="evidence" value="ECO:0007669"/>
    <property type="project" value="UniProtKB-SubCell"/>
</dbReference>
<reference evidence="16" key="1">
    <citation type="journal article" date="2023" name="G3 (Bethesda)">
        <title>A reference genome for the long-term kleptoplast-retaining sea slug Elysia crispata morphotype clarki.</title>
        <authorList>
            <person name="Eastman K.E."/>
            <person name="Pendleton A.L."/>
            <person name="Shaikh M.A."/>
            <person name="Suttiyut T."/>
            <person name="Ogas R."/>
            <person name="Tomko P."/>
            <person name="Gavelis G."/>
            <person name="Widhalm J.R."/>
            <person name="Wisecaver J.H."/>
        </authorList>
    </citation>
    <scope>NUCLEOTIDE SEQUENCE</scope>
    <source>
        <strain evidence="16">ECLA1</strain>
    </source>
</reference>
<gene>
    <name evidence="16" type="ORF">RRG08_050877</name>
</gene>
<evidence type="ECO:0000259" key="15">
    <source>
        <dbReference type="Pfam" id="PF17039"/>
    </source>
</evidence>
<dbReference type="Pfam" id="PF00852">
    <property type="entry name" value="Glyco_transf_10"/>
    <property type="match status" value="1"/>
</dbReference>
<feature type="region of interest" description="Disordered" evidence="13">
    <location>
        <begin position="98"/>
        <end position="119"/>
    </location>
</feature>
<keyword evidence="5 12" id="KW-0808">Transferase</keyword>
<dbReference type="InterPro" id="IPR001503">
    <property type="entry name" value="Glyco_trans_10"/>
</dbReference>
<evidence type="ECO:0000313" key="16">
    <source>
        <dbReference type="EMBL" id="KAK3767330.1"/>
    </source>
</evidence>
<evidence type="ECO:0000256" key="10">
    <source>
        <dbReference type="ARBA" id="ARBA00023136"/>
    </source>
</evidence>
<dbReference type="InterPro" id="IPR031481">
    <property type="entry name" value="Glyco_tran_10_N"/>
</dbReference>
<protein>
    <recommendedName>
        <fullName evidence="12">Fucosyltransferase</fullName>
        <ecNumber evidence="12">2.4.1.-</ecNumber>
    </recommendedName>
</protein>
<evidence type="ECO:0000256" key="3">
    <source>
        <dbReference type="ARBA" id="ARBA00008919"/>
    </source>
</evidence>
<evidence type="ECO:0000256" key="1">
    <source>
        <dbReference type="ARBA" id="ARBA00004323"/>
    </source>
</evidence>
<evidence type="ECO:0000256" key="4">
    <source>
        <dbReference type="ARBA" id="ARBA00022676"/>
    </source>
</evidence>
<comment type="similarity">
    <text evidence="3 12">Belongs to the glycosyltransferase 10 family.</text>
</comment>
<dbReference type="InterPro" id="IPR055270">
    <property type="entry name" value="Glyco_tran_10_C"/>
</dbReference>
<organism evidence="16 17">
    <name type="scientific">Elysia crispata</name>
    <name type="common">lettuce slug</name>
    <dbReference type="NCBI Taxonomy" id="231223"/>
    <lineage>
        <taxon>Eukaryota</taxon>
        <taxon>Metazoa</taxon>
        <taxon>Spiralia</taxon>
        <taxon>Lophotrochozoa</taxon>
        <taxon>Mollusca</taxon>
        <taxon>Gastropoda</taxon>
        <taxon>Heterobranchia</taxon>
        <taxon>Euthyneura</taxon>
        <taxon>Panpulmonata</taxon>
        <taxon>Sacoglossa</taxon>
        <taxon>Placobranchoidea</taxon>
        <taxon>Plakobranchidae</taxon>
        <taxon>Elysia</taxon>
    </lineage>
</organism>
<dbReference type="PANTHER" id="PTHR48438:SF1">
    <property type="entry name" value="ALPHA-(1,3)-FUCOSYLTRANSFERASE C-RELATED"/>
    <property type="match status" value="1"/>
</dbReference>
<dbReference type="SUPFAM" id="SSF53756">
    <property type="entry name" value="UDP-Glycosyltransferase/glycogen phosphorylase"/>
    <property type="match status" value="1"/>
</dbReference>
<accession>A0AAE0ZDL3</accession>
<evidence type="ECO:0000259" key="14">
    <source>
        <dbReference type="Pfam" id="PF00852"/>
    </source>
</evidence>
<evidence type="ECO:0000256" key="2">
    <source>
        <dbReference type="ARBA" id="ARBA00004922"/>
    </source>
</evidence>
<evidence type="ECO:0000256" key="12">
    <source>
        <dbReference type="RuleBase" id="RU003832"/>
    </source>
</evidence>
<dbReference type="EMBL" id="JAWDGP010004156">
    <property type="protein sequence ID" value="KAK3767330.1"/>
    <property type="molecule type" value="Genomic_DNA"/>
</dbReference>
<keyword evidence="6 12" id="KW-0812">Transmembrane</keyword>
<dbReference type="Pfam" id="PF17039">
    <property type="entry name" value="Glyco_tran_10_N"/>
    <property type="match status" value="1"/>
</dbReference>
<dbReference type="FunFam" id="3.40.50.11660:FF:000002">
    <property type="entry name" value="Alpha-(1,3)-fucosyltransferase"/>
    <property type="match status" value="1"/>
</dbReference>
<evidence type="ECO:0000256" key="11">
    <source>
        <dbReference type="ARBA" id="ARBA00023180"/>
    </source>
</evidence>
<feature type="domain" description="Fucosyltransferase C-terminal" evidence="14">
    <location>
        <begin position="267"/>
        <end position="439"/>
    </location>
</feature>
<dbReference type="Proteomes" id="UP001283361">
    <property type="component" value="Unassembled WGS sequence"/>
</dbReference>
<keyword evidence="8" id="KW-1133">Transmembrane helix</keyword>
<evidence type="ECO:0000256" key="13">
    <source>
        <dbReference type="SAM" id="MobiDB-lite"/>
    </source>
</evidence>
<keyword evidence="4 12" id="KW-0328">Glycosyltransferase</keyword>
<comment type="caution">
    <text evidence="16">The sequence shown here is derived from an EMBL/GenBank/DDBJ whole genome shotgun (WGS) entry which is preliminary data.</text>
</comment>
<feature type="domain" description="Fucosyltransferase N-terminal" evidence="15">
    <location>
        <begin position="143"/>
        <end position="240"/>
    </location>
</feature>
<dbReference type="AlphaFoldDB" id="A0AAE0ZDL3"/>
<dbReference type="EC" id="2.4.1.-" evidence="12"/>
<evidence type="ECO:0000256" key="7">
    <source>
        <dbReference type="ARBA" id="ARBA00022968"/>
    </source>
</evidence>
<keyword evidence="11" id="KW-0325">Glycoprotein</keyword>
<dbReference type="InterPro" id="IPR038577">
    <property type="entry name" value="GT10-like_C_sf"/>
</dbReference>
<keyword evidence="7" id="KW-0735">Signal-anchor</keyword>
<keyword evidence="17" id="KW-1185">Reference proteome</keyword>
<evidence type="ECO:0000313" key="17">
    <source>
        <dbReference type="Proteomes" id="UP001283361"/>
    </source>
</evidence>
<evidence type="ECO:0000256" key="9">
    <source>
        <dbReference type="ARBA" id="ARBA00023034"/>
    </source>
</evidence>
<name>A0AAE0ZDL3_9GAST</name>
<keyword evidence="9 12" id="KW-0333">Golgi apparatus</keyword>
<sequence>MSDLELILTFVDLLTMSSSFGRFRGAESALTISTVSNKLANNRRRKPHVCLDLPAVRIRHLCWLMVSLVVVNTMPMLYILLSDPNKWLVQRSKDSRQVLSNRPKAATSKETPSVPPKPSSEKLILFVDFPEYYELAGITGPSGLAHCNNNSPFDTPIKCEAAVDWKRLNQSDAVIFYSHGKSQLKDFNFLPVKLKGQTWTFFAVESPLNSNNAAFGDAVFYRRFNSTMTYRIDSEFWHGYIRTQRRKVPWSEETKKKQEMALRQIFRNKTRMAAVFISNCKSRSGRDRYIRQLKRLMDVDVFGRCGSLKCEDRDKCDQMLARDYKFYLAFENSFCTDYVTEKLLRVMKSMRVVPVVRGGADYGKLFPRNSLIDTGSFFSAYELAHHLNALAQDEDEWVRMFRWNWDWEVAAPMMPICQYCYHLFKHHRSYYLYGNVSQWWNKGACFSPADL</sequence>
<evidence type="ECO:0000256" key="6">
    <source>
        <dbReference type="ARBA" id="ARBA00022692"/>
    </source>
</evidence>
<dbReference type="PANTHER" id="PTHR48438">
    <property type="entry name" value="ALPHA-(1,3)-FUCOSYLTRANSFERASE C-RELATED"/>
    <property type="match status" value="1"/>
</dbReference>
<evidence type="ECO:0000256" key="5">
    <source>
        <dbReference type="ARBA" id="ARBA00022679"/>
    </source>
</evidence>
<comment type="pathway">
    <text evidence="2">Protein modification; protein glycosylation.</text>
</comment>
<evidence type="ECO:0000256" key="8">
    <source>
        <dbReference type="ARBA" id="ARBA00022989"/>
    </source>
</evidence>
<comment type="subcellular location">
    <subcellularLocation>
        <location evidence="1">Golgi apparatus membrane</location>
        <topology evidence="1">Single-pass type II membrane protein</topology>
    </subcellularLocation>
    <subcellularLocation>
        <location evidence="12">Golgi apparatus</location>
        <location evidence="12">Golgi stack membrane</location>
        <topology evidence="12">Single-pass type II membrane protein</topology>
    </subcellularLocation>
</comment>